<dbReference type="PANTHER" id="PTHR32182">
    <property type="entry name" value="DNA REPLICATION AND REPAIR PROTEIN RECF"/>
    <property type="match status" value="1"/>
</dbReference>
<dbReference type="GO" id="GO:0000731">
    <property type="term" value="P:DNA synthesis involved in DNA repair"/>
    <property type="evidence" value="ECO:0007669"/>
    <property type="project" value="TreeGrafter"/>
</dbReference>
<protein>
    <recommendedName>
        <fullName evidence="6">AAA+ ATPase domain-containing protein</fullName>
    </recommendedName>
</protein>
<keyword evidence="1" id="KW-0963">Cytoplasm</keyword>
<keyword evidence="4" id="KW-0067">ATP-binding</keyword>
<evidence type="ECO:0000256" key="1">
    <source>
        <dbReference type="ARBA" id="ARBA00022490"/>
    </source>
</evidence>
<organism evidence="7">
    <name type="scientific">marine metagenome</name>
    <dbReference type="NCBI Taxonomy" id="408172"/>
    <lineage>
        <taxon>unclassified sequences</taxon>
        <taxon>metagenomes</taxon>
        <taxon>ecological metagenomes</taxon>
    </lineage>
</organism>
<sequence>MSIHRLKLVSFRNHDQKEFEFSDGLTVIWGENGSGKTAVLEAIHTLSFGKSFRTHKQKSMIRNGDDSFVVKGFFSSQGSRDKIAAQVNKHSGQQLKLNGKSLSGRVEIIGRNCVVVLSPEEQPITKGAPIERRKFFDKMFSVSNRDYVKTLKKYNRVLKQRNAALLLIKENKSSPAELKHWDQQLVAIGAKLWLMRVDFITQFKKNIESIIQRYDSSILFEIVYFDEAPREEIYRKQVRDALNKDLALGRTTAGPHRDDVRFLWDKRDLRSFGSQGEHKLALVLLKLAEMCFIRDNTGSYPTLLLDDLFSKLDFERSQKTVSLLQSLEDDSGDPVQTIVTTTDILNVESSGLMATGKETKTYHLERRCNT</sequence>
<gene>
    <name evidence="7" type="ORF">METZ01_LOCUS82255</name>
</gene>
<evidence type="ECO:0000256" key="4">
    <source>
        <dbReference type="ARBA" id="ARBA00022840"/>
    </source>
</evidence>
<dbReference type="SMART" id="SM00382">
    <property type="entry name" value="AAA"/>
    <property type="match status" value="1"/>
</dbReference>
<proteinExistence type="inferred from homology"/>
<evidence type="ECO:0000259" key="6">
    <source>
        <dbReference type="SMART" id="SM00382"/>
    </source>
</evidence>
<dbReference type="GO" id="GO:0006302">
    <property type="term" value="P:double-strand break repair"/>
    <property type="evidence" value="ECO:0007669"/>
    <property type="project" value="TreeGrafter"/>
</dbReference>
<evidence type="ECO:0000256" key="2">
    <source>
        <dbReference type="ARBA" id="ARBA00022705"/>
    </source>
</evidence>
<dbReference type="SUPFAM" id="SSF52540">
    <property type="entry name" value="P-loop containing nucleoside triphosphate hydrolases"/>
    <property type="match status" value="1"/>
</dbReference>
<dbReference type="GO" id="GO:0005524">
    <property type="term" value="F:ATP binding"/>
    <property type="evidence" value="ECO:0007669"/>
    <property type="project" value="UniProtKB-KW"/>
</dbReference>
<dbReference type="HAMAP" id="MF_00365">
    <property type="entry name" value="RecF"/>
    <property type="match status" value="1"/>
</dbReference>
<accession>A0A381UNS5</accession>
<dbReference type="InterPro" id="IPR027417">
    <property type="entry name" value="P-loop_NTPase"/>
</dbReference>
<evidence type="ECO:0000256" key="5">
    <source>
        <dbReference type="ARBA" id="ARBA00023125"/>
    </source>
</evidence>
<evidence type="ECO:0000313" key="7">
    <source>
        <dbReference type="EMBL" id="SVA29401.1"/>
    </source>
</evidence>
<dbReference type="Gene3D" id="3.40.50.300">
    <property type="entry name" value="P-loop containing nucleotide triphosphate hydrolases"/>
    <property type="match status" value="1"/>
</dbReference>
<reference evidence="7" key="1">
    <citation type="submission" date="2018-05" db="EMBL/GenBank/DDBJ databases">
        <authorList>
            <person name="Lanie J.A."/>
            <person name="Ng W.-L."/>
            <person name="Kazmierczak K.M."/>
            <person name="Andrzejewski T.M."/>
            <person name="Davidsen T.M."/>
            <person name="Wayne K.J."/>
            <person name="Tettelin H."/>
            <person name="Glass J.I."/>
            <person name="Rusch D."/>
            <person name="Podicherti R."/>
            <person name="Tsui H.-C.T."/>
            <person name="Winkler M.E."/>
        </authorList>
    </citation>
    <scope>NUCLEOTIDE SEQUENCE</scope>
</reference>
<dbReference type="Pfam" id="PF02463">
    <property type="entry name" value="SMC_N"/>
    <property type="match status" value="1"/>
</dbReference>
<dbReference type="InterPro" id="IPR001238">
    <property type="entry name" value="DNA-binding_RecF"/>
</dbReference>
<evidence type="ECO:0000256" key="3">
    <source>
        <dbReference type="ARBA" id="ARBA00022741"/>
    </source>
</evidence>
<keyword evidence="5" id="KW-0238">DNA-binding</keyword>
<keyword evidence="2" id="KW-0235">DNA replication</keyword>
<dbReference type="InterPro" id="IPR003593">
    <property type="entry name" value="AAA+_ATPase"/>
</dbReference>
<feature type="domain" description="AAA+ ATPase" evidence="6">
    <location>
        <begin position="22"/>
        <end position="367"/>
    </location>
</feature>
<name>A0A381UNS5_9ZZZZ</name>
<dbReference type="GO" id="GO:0003697">
    <property type="term" value="F:single-stranded DNA binding"/>
    <property type="evidence" value="ECO:0007669"/>
    <property type="project" value="InterPro"/>
</dbReference>
<dbReference type="InterPro" id="IPR003395">
    <property type="entry name" value="RecF/RecN/SMC_N"/>
</dbReference>
<dbReference type="AlphaFoldDB" id="A0A381UNS5"/>
<dbReference type="GO" id="GO:0006260">
    <property type="term" value="P:DNA replication"/>
    <property type="evidence" value="ECO:0007669"/>
    <property type="project" value="UniProtKB-KW"/>
</dbReference>
<keyword evidence="3" id="KW-0547">Nucleotide-binding</keyword>
<dbReference type="PANTHER" id="PTHR32182:SF0">
    <property type="entry name" value="DNA REPLICATION AND REPAIR PROTEIN RECF"/>
    <property type="match status" value="1"/>
</dbReference>
<dbReference type="EMBL" id="UINC01006748">
    <property type="protein sequence ID" value="SVA29401.1"/>
    <property type="molecule type" value="Genomic_DNA"/>
</dbReference>
<dbReference type="InterPro" id="IPR042174">
    <property type="entry name" value="RecF_2"/>
</dbReference>
<dbReference type="Gene3D" id="1.20.1050.90">
    <property type="entry name" value="RecF/RecN/SMC, N-terminal domain"/>
    <property type="match status" value="1"/>
</dbReference>
<dbReference type="NCBIfam" id="TIGR00611">
    <property type="entry name" value="recf"/>
    <property type="match status" value="1"/>
</dbReference>